<dbReference type="InterPro" id="IPR007410">
    <property type="entry name" value="LpqE-like"/>
</dbReference>
<dbReference type="Pfam" id="PF04314">
    <property type="entry name" value="PCuAC"/>
    <property type="match status" value="1"/>
</dbReference>
<organism evidence="1 2">
    <name type="scientific">Octadecabacter temperatus</name>
    <dbReference type="NCBI Taxonomy" id="1458307"/>
    <lineage>
        <taxon>Bacteria</taxon>
        <taxon>Pseudomonadati</taxon>
        <taxon>Pseudomonadota</taxon>
        <taxon>Alphaproteobacteria</taxon>
        <taxon>Rhodobacterales</taxon>
        <taxon>Roseobacteraceae</taxon>
        <taxon>Octadecabacter</taxon>
    </lineage>
</organism>
<dbReference type="RefSeq" id="WP_049835123.1">
    <property type="nucleotide sequence ID" value="NZ_CP012160.1"/>
</dbReference>
<evidence type="ECO:0000313" key="1">
    <source>
        <dbReference type="EMBL" id="AKS46854.1"/>
    </source>
</evidence>
<dbReference type="SUPFAM" id="SSF110087">
    <property type="entry name" value="DR1885-like metal-binding protein"/>
    <property type="match status" value="1"/>
</dbReference>
<dbReference type="EMBL" id="CP012160">
    <property type="protein sequence ID" value="AKS46854.1"/>
    <property type="molecule type" value="Genomic_DNA"/>
</dbReference>
<dbReference type="OrthoDB" id="9796962at2"/>
<evidence type="ECO:0000313" key="2">
    <source>
        <dbReference type="Proteomes" id="UP000067444"/>
    </source>
</evidence>
<dbReference type="InterPro" id="IPR036182">
    <property type="entry name" value="PCuAC_sf"/>
</dbReference>
<reference evidence="1 2" key="1">
    <citation type="journal article" date="2015" name="Genome Announc.">
        <title>Closed Genome Sequence of Octadecabacter temperatus SB1, the First Mesophilic Species of the Genus Octadecabacter.</title>
        <authorList>
            <person name="Voget S."/>
            <person name="Billerbeck S."/>
            <person name="Simon M."/>
            <person name="Daniel R."/>
        </authorList>
    </citation>
    <scope>NUCLEOTIDE SEQUENCE [LARGE SCALE GENOMIC DNA]</scope>
    <source>
        <strain evidence="1 2">SB1</strain>
    </source>
</reference>
<dbReference type="KEGG" id="otm:OSB_23180"/>
<dbReference type="AlphaFoldDB" id="A0A0K0Y7A6"/>
<accession>A0A0K0Y7A6</accession>
<sequence>MSLKTTLMGAVAALSFAMPAFAEIEVHDQYARSSNAMAGAAFMTIHNHGDGDDHLLSVMSDASARVELHTHIEDAEGVMRMTYVEEGFVLPAGGEITMQRGAAHVMFMGLNTPFEQDDIVTITFVFEHAGEVVVEIPVDQTREEHGAMSGDVDHSDMDHSDMDHSADN</sequence>
<dbReference type="PANTHER" id="PTHR36302:SF1">
    <property type="entry name" value="COPPER CHAPERONE PCU(A)C"/>
    <property type="match status" value="1"/>
</dbReference>
<gene>
    <name evidence="1" type="ORF">OSB_23180</name>
</gene>
<dbReference type="STRING" id="1458307.OSB_23180"/>
<protein>
    <submittedName>
        <fullName evidence="1">Uncharacterized protein</fullName>
    </submittedName>
</protein>
<dbReference type="Gene3D" id="2.60.40.1890">
    <property type="entry name" value="PCu(A)C copper chaperone"/>
    <property type="match status" value="1"/>
</dbReference>
<dbReference type="PANTHER" id="PTHR36302">
    <property type="entry name" value="BLR7088 PROTEIN"/>
    <property type="match status" value="1"/>
</dbReference>
<name>A0A0K0Y7A6_9RHOB</name>
<keyword evidence="2" id="KW-1185">Reference proteome</keyword>
<proteinExistence type="predicted"/>
<dbReference type="InterPro" id="IPR058248">
    <property type="entry name" value="Lxx211020-like"/>
</dbReference>
<dbReference type="Proteomes" id="UP000067444">
    <property type="component" value="Chromosome"/>
</dbReference>
<dbReference type="PATRIC" id="fig|1458307.3.peg.2336"/>